<dbReference type="EMBL" id="EQ974023">
    <property type="protein sequence ID" value="EEF35375.1"/>
    <property type="molecule type" value="Genomic_DNA"/>
</dbReference>
<evidence type="ECO:0000256" key="16">
    <source>
        <dbReference type="SAM" id="Phobius"/>
    </source>
</evidence>
<keyword evidence="5 16" id="KW-0812">Transmembrane</keyword>
<dbReference type="PROSITE" id="PS50011">
    <property type="entry name" value="PROTEIN_KINASE_DOM"/>
    <property type="match status" value="1"/>
</dbReference>
<keyword evidence="11 16" id="KW-0472">Membrane</keyword>
<dbReference type="InterPro" id="IPR017441">
    <property type="entry name" value="Protein_kinase_ATP_BS"/>
</dbReference>
<gene>
    <name evidence="19" type="ORF">RCOM_1309820</name>
</gene>
<keyword evidence="9 15" id="KW-0067">ATP-binding</keyword>
<accession>B9SLY4</accession>
<evidence type="ECO:0000256" key="15">
    <source>
        <dbReference type="PROSITE-ProRule" id="PRU10141"/>
    </source>
</evidence>
<comment type="catalytic activity">
    <reaction evidence="13">
        <text>L-threonyl-[protein] + ATP = O-phospho-L-threonyl-[protein] + ADP + H(+)</text>
        <dbReference type="Rhea" id="RHEA:46608"/>
        <dbReference type="Rhea" id="RHEA-COMP:11060"/>
        <dbReference type="Rhea" id="RHEA-COMP:11605"/>
        <dbReference type="ChEBI" id="CHEBI:15378"/>
        <dbReference type="ChEBI" id="CHEBI:30013"/>
        <dbReference type="ChEBI" id="CHEBI:30616"/>
        <dbReference type="ChEBI" id="CHEBI:61977"/>
        <dbReference type="ChEBI" id="CHEBI:456216"/>
        <dbReference type="EC" id="2.7.11.1"/>
    </reaction>
</comment>
<feature type="transmembrane region" description="Helical" evidence="16">
    <location>
        <begin position="278"/>
        <end position="298"/>
    </location>
</feature>
<dbReference type="InterPro" id="IPR045874">
    <property type="entry name" value="LRK10/LRL21-25-like"/>
</dbReference>
<dbReference type="Proteomes" id="UP000008311">
    <property type="component" value="Unassembled WGS sequence"/>
</dbReference>
<dbReference type="STRING" id="3988.B9SLY4"/>
<comment type="subcellular location">
    <subcellularLocation>
        <location evidence="1">Membrane</location>
        <topology evidence="1">Single-pass type I membrane protein</topology>
    </subcellularLocation>
</comment>
<evidence type="ECO:0000256" key="13">
    <source>
        <dbReference type="ARBA" id="ARBA00047899"/>
    </source>
</evidence>
<evidence type="ECO:0000256" key="8">
    <source>
        <dbReference type="ARBA" id="ARBA00022777"/>
    </source>
</evidence>
<feature type="domain" description="Protein kinase" evidence="18">
    <location>
        <begin position="344"/>
        <end position="597"/>
    </location>
</feature>
<dbReference type="SUPFAM" id="SSF56112">
    <property type="entry name" value="Protein kinase-like (PK-like)"/>
    <property type="match status" value="1"/>
</dbReference>
<dbReference type="FunFam" id="1.10.510.10:FF:001023">
    <property type="entry name" value="Os07g0541700 protein"/>
    <property type="match status" value="1"/>
</dbReference>
<dbReference type="EC" id="2.7.11.1" evidence="2"/>
<dbReference type="GO" id="GO:0005524">
    <property type="term" value="F:ATP binding"/>
    <property type="evidence" value="ECO:0007669"/>
    <property type="project" value="UniProtKB-UniRule"/>
</dbReference>
<keyword evidence="10 16" id="KW-1133">Transmembrane helix</keyword>
<dbReference type="PANTHER" id="PTHR27009">
    <property type="entry name" value="RUST RESISTANCE KINASE LR10-RELATED"/>
    <property type="match status" value="1"/>
</dbReference>
<proteinExistence type="predicted"/>
<dbReference type="PROSITE" id="PS00107">
    <property type="entry name" value="PROTEIN_KINASE_ATP"/>
    <property type="match status" value="1"/>
</dbReference>
<dbReference type="InterPro" id="IPR000719">
    <property type="entry name" value="Prot_kinase_dom"/>
</dbReference>
<dbReference type="AlphaFoldDB" id="B9SLY4"/>
<evidence type="ECO:0000256" key="2">
    <source>
        <dbReference type="ARBA" id="ARBA00012513"/>
    </source>
</evidence>
<keyword evidence="3" id="KW-0723">Serine/threonine-protein kinase</keyword>
<dbReference type="Pfam" id="PF14380">
    <property type="entry name" value="WAK_assoc"/>
    <property type="match status" value="1"/>
</dbReference>
<keyword evidence="12" id="KW-0325">Glycoprotein</keyword>
<evidence type="ECO:0000313" key="20">
    <source>
        <dbReference type="Proteomes" id="UP000008311"/>
    </source>
</evidence>
<evidence type="ECO:0000256" key="17">
    <source>
        <dbReference type="SAM" id="SignalP"/>
    </source>
</evidence>
<dbReference type="GO" id="GO:0030247">
    <property type="term" value="F:polysaccharide binding"/>
    <property type="evidence" value="ECO:0007669"/>
    <property type="project" value="InterPro"/>
</dbReference>
<evidence type="ECO:0000256" key="9">
    <source>
        <dbReference type="ARBA" id="ARBA00022840"/>
    </source>
</evidence>
<keyword evidence="4 19" id="KW-0808">Transferase</keyword>
<dbReference type="SMART" id="SM00220">
    <property type="entry name" value="S_TKc"/>
    <property type="match status" value="1"/>
</dbReference>
<evidence type="ECO:0000256" key="11">
    <source>
        <dbReference type="ARBA" id="ARBA00023136"/>
    </source>
</evidence>
<evidence type="ECO:0000256" key="12">
    <source>
        <dbReference type="ARBA" id="ARBA00023180"/>
    </source>
</evidence>
<sequence length="597" mass="66037">MLSKPAPVSSVLSSFIITLSLIISTTFPTHIKSQNSTSDYDLCTPFKCGNITFSFPFSSLTFGSGPKTCGLPSYQITCDDLSSGIILSGRFFQVKDLYLSDRLITAVDIQLIKDLTAGSCSSLRNFTVSSTYNPSLSLSLPPGTLNFTLLMCPAELELSKDFLEKGSYSFTCMEGDKLYVWDPPSQLKLSPLLAPSECSVVTVPSNSFLNISNGTSDDHRIQLAHILVDGFALTWPDFKECTNCSSIGGRCGFDGSLGRIVCFHKPGSSKKNPKKGELIIGIATGSCFTLLLVVLLVLKGRVPALKRKKNQNTENRKNVEQFVKTYQSALLSNYSYRDIRKMTNGFREKLGEGGYGNVYKGRLSDGRLVAIKLLEKLSSNGRDFVNEVATIGTIHHFNVIRLLGFSWNGSKQALIYEYMPNGSLADLLSNGEFSLSLRLSRMLEIAIGIAHGIEYLHNGCESRILHLDIKPQNVLLDQNLNPKISDFGLAKIYSRNRSVVTMTDARGTIGYIAPEIFMRNLGNPSHKSDVYSYGMLLLEMVGGRKQVERNILSTSSEAYFPDWIYDKLIEEKNIEIADSIAEEDDDISRKMITVGLW</sequence>
<dbReference type="GO" id="GO:0106310">
    <property type="term" value="F:protein serine kinase activity"/>
    <property type="evidence" value="ECO:0007669"/>
    <property type="project" value="RHEA"/>
</dbReference>
<evidence type="ECO:0000256" key="1">
    <source>
        <dbReference type="ARBA" id="ARBA00004479"/>
    </source>
</evidence>
<dbReference type="Pfam" id="PF00069">
    <property type="entry name" value="Pkinase"/>
    <property type="match status" value="1"/>
</dbReference>
<feature type="chain" id="PRO_5002891542" description="non-specific serine/threonine protein kinase" evidence="17">
    <location>
        <begin position="29"/>
        <end position="597"/>
    </location>
</feature>
<feature type="binding site" evidence="15">
    <location>
        <position position="372"/>
    </location>
    <ligand>
        <name>ATP</name>
        <dbReference type="ChEBI" id="CHEBI:30616"/>
    </ligand>
</feature>
<keyword evidence="6 17" id="KW-0732">Signal</keyword>
<dbReference type="FunFam" id="3.30.200.20:FF:000178">
    <property type="entry name" value="serine/threonine-protein kinase PBS1-like"/>
    <property type="match status" value="1"/>
</dbReference>
<evidence type="ECO:0000256" key="10">
    <source>
        <dbReference type="ARBA" id="ARBA00022989"/>
    </source>
</evidence>
<evidence type="ECO:0000256" key="14">
    <source>
        <dbReference type="ARBA" id="ARBA00048679"/>
    </source>
</evidence>
<dbReference type="PROSITE" id="PS00108">
    <property type="entry name" value="PROTEIN_KINASE_ST"/>
    <property type="match status" value="1"/>
</dbReference>
<dbReference type="InterPro" id="IPR032872">
    <property type="entry name" value="WAK_assoc_C"/>
</dbReference>
<evidence type="ECO:0000256" key="3">
    <source>
        <dbReference type="ARBA" id="ARBA00022527"/>
    </source>
</evidence>
<dbReference type="GO" id="GO:0004674">
    <property type="term" value="F:protein serine/threonine kinase activity"/>
    <property type="evidence" value="ECO:0007669"/>
    <property type="project" value="UniProtKB-KW"/>
</dbReference>
<comment type="catalytic activity">
    <reaction evidence="14">
        <text>L-seryl-[protein] + ATP = O-phospho-L-seryl-[protein] + ADP + H(+)</text>
        <dbReference type="Rhea" id="RHEA:17989"/>
        <dbReference type="Rhea" id="RHEA-COMP:9863"/>
        <dbReference type="Rhea" id="RHEA-COMP:11604"/>
        <dbReference type="ChEBI" id="CHEBI:15378"/>
        <dbReference type="ChEBI" id="CHEBI:29999"/>
        <dbReference type="ChEBI" id="CHEBI:30616"/>
        <dbReference type="ChEBI" id="CHEBI:83421"/>
        <dbReference type="ChEBI" id="CHEBI:456216"/>
        <dbReference type="EC" id="2.7.11.1"/>
    </reaction>
</comment>
<dbReference type="Pfam" id="PF13947">
    <property type="entry name" value="GUB_WAK_bind"/>
    <property type="match status" value="1"/>
</dbReference>
<keyword evidence="8 19" id="KW-0418">Kinase</keyword>
<evidence type="ECO:0000313" key="19">
    <source>
        <dbReference type="EMBL" id="EEF35375.1"/>
    </source>
</evidence>
<feature type="signal peptide" evidence="17">
    <location>
        <begin position="1"/>
        <end position="28"/>
    </location>
</feature>
<reference evidence="20" key="1">
    <citation type="journal article" date="2010" name="Nat. Biotechnol.">
        <title>Draft genome sequence of the oilseed species Ricinus communis.</title>
        <authorList>
            <person name="Chan A.P."/>
            <person name="Crabtree J."/>
            <person name="Zhao Q."/>
            <person name="Lorenzi H."/>
            <person name="Orvis J."/>
            <person name="Puiu D."/>
            <person name="Melake-Berhan A."/>
            <person name="Jones K.M."/>
            <person name="Redman J."/>
            <person name="Chen G."/>
            <person name="Cahoon E.B."/>
            <person name="Gedil M."/>
            <person name="Stanke M."/>
            <person name="Haas B.J."/>
            <person name="Wortman J.R."/>
            <person name="Fraser-Liggett C.M."/>
            <person name="Ravel J."/>
            <person name="Rabinowicz P.D."/>
        </authorList>
    </citation>
    <scope>NUCLEOTIDE SEQUENCE [LARGE SCALE GENOMIC DNA]</scope>
    <source>
        <strain evidence="20">cv. Hale</strain>
    </source>
</reference>
<dbReference type="InterPro" id="IPR025287">
    <property type="entry name" value="WAK_GUB"/>
</dbReference>
<dbReference type="Gene3D" id="3.30.200.20">
    <property type="entry name" value="Phosphorylase Kinase, domain 1"/>
    <property type="match status" value="1"/>
</dbReference>
<evidence type="ECO:0000256" key="5">
    <source>
        <dbReference type="ARBA" id="ARBA00022692"/>
    </source>
</evidence>
<protein>
    <recommendedName>
        <fullName evidence="2">non-specific serine/threonine protein kinase</fullName>
        <ecNumber evidence="2">2.7.11.1</ecNumber>
    </recommendedName>
</protein>
<evidence type="ECO:0000256" key="7">
    <source>
        <dbReference type="ARBA" id="ARBA00022741"/>
    </source>
</evidence>
<dbReference type="eggNOG" id="KOG1187">
    <property type="taxonomic scope" value="Eukaryota"/>
</dbReference>
<name>B9SLY4_RICCO</name>
<keyword evidence="7 15" id="KW-0547">Nucleotide-binding</keyword>
<evidence type="ECO:0000256" key="4">
    <source>
        <dbReference type="ARBA" id="ARBA00022679"/>
    </source>
</evidence>
<dbReference type="InterPro" id="IPR008271">
    <property type="entry name" value="Ser/Thr_kinase_AS"/>
</dbReference>
<evidence type="ECO:0000259" key="18">
    <source>
        <dbReference type="PROSITE" id="PS50011"/>
    </source>
</evidence>
<dbReference type="InParanoid" id="B9SLY4"/>
<organism evidence="19 20">
    <name type="scientific">Ricinus communis</name>
    <name type="common">Castor bean</name>
    <dbReference type="NCBI Taxonomy" id="3988"/>
    <lineage>
        <taxon>Eukaryota</taxon>
        <taxon>Viridiplantae</taxon>
        <taxon>Streptophyta</taxon>
        <taxon>Embryophyta</taxon>
        <taxon>Tracheophyta</taxon>
        <taxon>Spermatophyta</taxon>
        <taxon>Magnoliopsida</taxon>
        <taxon>eudicotyledons</taxon>
        <taxon>Gunneridae</taxon>
        <taxon>Pentapetalae</taxon>
        <taxon>rosids</taxon>
        <taxon>fabids</taxon>
        <taxon>Malpighiales</taxon>
        <taxon>Euphorbiaceae</taxon>
        <taxon>Acalyphoideae</taxon>
        <taxon>Acalypheae</taxon>
        <taxon>Ricinus</taxon>
    </lineage>
</organism>
<evidence type="ECO:0000256" key="6">
    <source>
        <dbReference type="ARBA" id="ARBA00022729"/>
    </source>
</evidence>
<dbReference type="InterPro" id="IPR011009">
    <property type="entry name" value="Kinase-like_dom_sf"/>
</dbReference>
<dbReference type="GO" id="GO:0016020">
    <property type="term" value="C:membrane"/>
    <property type="evidence" value="ECO:0007669"/>
    <property type="project" value="UniProtKB-SubCell"/>
</dbReference>
<keyword evidence="20" id="KW-1185">Reference proteome</keyword>
<dbReference type="Gene3D" id="1.10.510.10">
    <property type="entry name" value="Transferase(Phosphotransferase) domain 1"/>
    <property type="match status" value="1"/>
</dbReference>